<dbReference type="EMBL" id="CM035432">
    <property type="protein sequence ID" value="KAH7295597.1"/>
    <property type="molecule type" value="Genomic_DNA"/>
</dbReference>
<evidence type="ECO:0000313" key="1">
    <source>
        <dbReference type="EMBL" id="KAH7295597.1"/>
    </source>
</evidence>
<accession>A0A8T2RIP8</accession>
<organism evidence="1 2">
    <name type="scientific">Ceratopteris richardii</name>
    <name type="common">Triangle waterfern</name>
    <dbReference type="NCBI Taxonomy" id="49495"/>
    <lineage>
        <taxon>Eukaryota</taxon>
        <taxon>Viridiplantae</taxon>
        <taxon>Streptophyta</taxon>
        <taxon>Embryophyta</taxon>
        <taxon>Tracheophyta</taxon>
        <taxon>Polypodiopsida</taxon>
        <taxon>Polypodiidae</taxon>
        <taxon>Polypodiales</taxon>
        <taxon>Pteridineae</taxon>
        <taxon>Pteridaceae</taxon>
        <taxon>Parkerioideae</taxon>
        <taxon>Ceratopteris</taxon>
    </lineage>
</organism>
<dbReference type="Proteomes" id="UP000825935">
    <property type="component" value="Chromosome 27"/>
</dbReference>
<dbReference type="AlphaFoldDB" id="A0A8T2RIP8"/>
<evidence type="ECO:0000313" key="2">
    <source>
        <dbReference type="Proteomes" id="UP000825935"/>
    </source>
</evidence>
<gene>
    <name evidence="1" type="ORF">KP509_27G056700</name>
</gene>
<sequence>MVCTVFQVFYCTLDDGIFSLLPHGTCGQGKCPKRTFPLLCLIPFRSLLLTESQLISFPLATMMFHHCTRHARQAWIRFPDWKPMDHRRYLPMSFRLWKRPSFSMPRHPSNAFLSML</sequence>
<reference evidence="1 2" key="1">
    <citation type="submission" date="2021-08" db="EMBL/GenBank/DDBJ databases">
        <title>WGS assembly of Ceratopteris richardii.</title>
        <authorList>
            <person name="Marchant D.B."/>
            <person name="Chen G."/>
            <person name="Jenkins J."/>
            <person name="Shu S."/>
            <person name="Leebens-Mack J."/>
            <person name="Grimwood J."/>
            <person name="Schmutz J."/>
            <person name="Soltis P."/>
            <person name="Soltis D."/>
            <person name="Chen Z.-H."/>
        </authorList>
    </citation>
    <scope>NUCLEOTIDE SEQUENCE [LARGE SCALE GENOMIC DNA]</scope>
    <source>
        <strain evidence="1">Whitten #5841</strain>
        <tissue evidence="1">Leaf</tissue>
    </source>
</reference>
<name>A0A8T2RIP8_CERRI</name>
<keyword evidence="2" id="KW-1185">Reference proteome</keyword>
<comment type="caution">
    <text evidence="1">The sequence shown here is derived from an EMBL/GenBank/DDBJ whole genome shotgun (WGS) entry which is preliminary data.</text>
</comment>
<proteinExistence type="predicted"/>
<protein>
    <submittedName>
        <fullName evidence="1">Uncharacterized protein</fullName>
    </submittedName>
</protein>